<protein>
    <submittedName>
        <fullName evidence="2">Uncharacterized protein</fullName>
    </submittedName>
</protein>
<evidence type="ECO:0000256" key="1">
    <source>
        <dbReference type="SAM" id="MobiDB-lite"/>
    </source>
</evidence>
<gene>
    <name evidence="2" type="ORF">OUZ56_032210</name>
</gene>
<feature type="region of interest" description="Disordered" evidence="1">
    <location>
        <begin position="73"/>
        <end position="92"/>
    </location>
</feature>
<proteinExistence type="predicted"/>
<dbReference type="EMBL" id="JAOYFB010000005">
    <property type="protein sequence ID" value="KAK4017263.1"/>
    <property type="molecule type" value="Genomic_DNA"/>
</dbReference>
<keyword evidence="3" id="KW-1185">Reference proteome</keyword>
<sequence>MEERQITDERTWKLPPTSCPCSLLGPLLAILVPYHCRPLPVVFNLSVVSAMHAVCPRPSFYLPCPRKFERKRYEKSREPSRTNGSARTGTKENNLLMVLERSQWSCQEQMQWWFFEG</sequence>
<feature type="compositionally biased region" description="Polar residues" evidence="1">
    <location>
        <begin position="81"/>
        <end position="92"/>
    </location>
</feature>
<accession>A0ABQ9ZWH2</accession>
<name>A0ABQ9ZWH2_9CRUS</name>
<comment type="caution">
    <text evidence="2">The sequence shown here is derived from an EMBL/GenBank/DDBJ whole genome shotgun (WGS) entry which is preliminary data.</text>
</comment>
<reference evidence="2 3" key="1">
    <citation type="journal article" date="2023" name="Nucleic Acids Res.">
        <title>The hologenome of Daphnia magna reveals possible DNA methylation and microbiome-mediated evolution of the host genome.</title>
        <authorList>
            <person name="Chaturvedi A."/>
            <person name="Li X."/>
            <person name="Dhandapani V."/>
            <person name="Marshall H."/>
            <person name="Kissane S."/>
            <person name="Cuenca-Cambronero M."/>
            <person name="Asole G."/>
            <person name="Calvet F."/>
            <person name="Ruiz-Romero M."/>
            <person name="Marangio P."/>
            <person name="Guigo R."/>
            <person name="Rago D."/>
            <person name="Mirbahai L."/>
            <person name="Eastwood N."/>
            <person name="Colbourne J.K."/>
            <person name="Zhou J."/>
            <person name="Mallon E."/>
            <person name="Orsini L."/>
        </authorList>
    </citation>
    <scope>NUCLEOTIDE SEQUENCE [LARGE SCALE GENOMIC DNA]</scope>
    <source>
        <strain evidence="2">LRV0_1</strain>
    </source>
</reference>
<evidence type="ECO:0000313" key="3">
    <source>
        <dbReference type="Proteomes" id="UP001234178"/>
    </source>
</evidence>
<organism evidence="2 3">
    <name type="scientific">Daphnia magna</name>
    <dbReference type="NCBI Taxonomy" id="35525"/>
    <lineage>
        <taxon>Eukaryota</taxon>
        <taxon>Metazoa</taxon>
        <taxon>Ecdysozoa</taxon>
        <taxon>Arthropoda</taxon>
        <taxon>Crustacea</taxon>
        <taxon>Branchiopoda</taxon>
        <taxon>Diplostraca</taxon>
        <taxon>Cladocera</taxon>
        <taxon>Anomopoda</taxon>
        <taxon>Daphniidae</taxon>
        <taxon>Daphnia</taxon>
    </lineage>
</organism>
<evidence type="ECO:0000313" key="2">
    <source>
        <dbReference type="EMBL" id="KAK4017263.1"/>
    </source>
</evidence>
<dbReference type="Proteomes" id="UP001234178">
    <property type="component" value="Unassembled WGS sequence"/>
</dbReference>